<evidence type="ECO:0000256" key="1">
    <source>
        <dbReference type="ARBA" id="ARBA00007677"/>
    </source>
</evidence>
<gene>
    <name evidence="4" type="ORF">K450DRAFT_212603</name>
</gene>
<organism evidence="4 5">
    <name type="scientific">Umbelopsis ramanniana AG</name>
    <dbReference type="NCBI Taxonomy" id="1314678"/>
    <lineage>
        <taxon>Eukaryota</taxon>
        <taxon>Fungi</taxon>
        <taxon>Fungi incertae sedis</taxon>
        <taxon>Mucoromycota</taxon>
        <taxon>Mucoromycotina</taxon>
        <taxon>Umbelopsidomycetes</taxon>
        <taxon>Umbelopsidales</taxon>
        <taxon>Umbelopsidaceae</taxon>
        <taxon>Umbelopsis</taxon>
    </lineage>
</organism>
<dbReference type="GO" id="GO:0000032">
    <property type="term" value="P:cell wall mannoprotein biosynthetic process"/>
    <property type="evidence" value="ECO:0007669"/>
    <property type="project" value="TreeGrafter"/>
</dbReference>
<dbReference type="InterPro" id="IPR029044">
    <property type="entry name" value="Nucleotide-diphossugar_trans"/>
</dbReference>
<dbReference type="SUPFAM" id="SSF53448">
    <property type="entry name" value="Nucleotide-diphospho-sugar transferases"/>
    <property type="match status" value="1"/>
</dbReference>
<reference evidence="4" key="1">
    <citation type="submission" date="2021-06" db="EMBL/GenBank/DDBJ databases">
        <authorList>
            <consortium name="DOE Joint Genome Institute"/>
            <person name="Mondo S.J."/>
            <person name="Amses K.R."/>
            <person name="Simmons D.R."/>
            <person name="Longcore J.E."/>
            <person name="Seto K."/>
            <person name="Alves G.H."/>
            <person name="Bonds A.E."/>
            <person name="Quandt C.A."/>
            <person name="Davis W.J."/>
            <person name="Chang Y."/>
            <person name="Letcher P.M."/>
            <person name="Powell M.J."/>
            <person name="Kuo A."/>
            <person name="Labutti K."/>
            <person name="Pangilinan J."/>
            <person name="Andreopoulos W."/>
            <person name="Tritt A."/>
            <person name="Riley R."/>
            <person name="Hundley H."/>
            <person name="Johnson J."/>
            <person name="Lipzen A."/>
            <person name="Barry K."/>
            <person name="Berbee M.L."/>
            <person name="Buchler N.E."/>
            <person name="Grigoriev I.V."/>
            <person name="Spatafora J.W."/>
            <person name="Stajich J.E."/>
            <person name="James T.Y."/>
        </authorList>
    </citation>
    <scope>NUCLEOTIDE SEQUENCE</scope>
    <source>
        <strain evidence="4">AG</strain>
    </source>
</reference>
<dbReference type="Pfam" id="PF01793">
    <property type="entry name" value="Glyco_transf_15"/>
    <property type="match status" value="1"/>
</dbReference>
<protein>
    <submittedName>
        <fullName evidence="4">Uncharacterized protein</fullName>
    </submittedName>
</protein>
<sequence>MNALRNLAMTRQYLKNNMHPADVAKDIYINRDTGVQLPRTTTERVKAAFVVLVRNRELDDLRSSMRDMEATFNYKYNYPWIFLNEEPFTEEFINLTTSMTKANVSYGLVEKEHWGYPPWIDQDLAKLKRKEMADEGIIYGGSESYRHMCRFQSGFFYMHPLLDDLDYYWRVEPDVNFMCDIDYDPFLYMKQHDKKYGFTISLREFYSTVPTLWNTTKEWMGLNQKYLVPQHDPENLMKFVTDDDGDSYNLCHFWSNFEIGSVAFLRSEAYQSYFRHLDQAGGFFYERWGDAPVHSIAVAMLLKASEVHFFNDMGYRHGPFQHCPDGPDWLSKGKCYCEPRKSFDMSFNSCLPKWMEVTNTTVENYIISQS</sequence>
<dbReference type="EMBL" id="MU620939">
    <property type="protein sequence ID" value="KAI8577531.1"/>
    <property type="molecule type" value="Genomic_DNA"/>
</dbReference>
<evidence type="ECO:0000313" key="5">
    <source>
        <dbReference type="Proteomes" id="UP001206595"/>
    </source>
</evidence>
<proteinExistence type="inferred from homology"/>
<keyword evidence="5" id="KW-1185">Reference proteome</keyword>
<comment type="caution">
    <text evidence="4">The sequence shown here is derived from an EMBL/GenBank/DDBJ whole genome shotgun (WGS) entry which is preliminary data.</text>
</comment>
<evidence type="ECO:0000256" key="3">
    <source>
        <dbReference type="PIRSR" id="PIRSR018153-1"/>
    </source>
</evidence>
<dbReference type="PANTHER" id="PTHR31121:SF6">
    <property type="entry name" value="ALPHA-1,2 MANNOSYLTRANSFERASE KTR1"/>
    <property type="match status" value="1"/>
</dbReference>
<dbReference type="GeneID" id="75910158"/>
<keyword evidence="2" id="KW-0808">Transferase</keyword>
<evidence type="ECO:0000313" key="4">
    <source>
        <dbReference type="EMBL" id="KAI8577531.1"/>
    </source>
</evidence>
<dbReference type="GO" id="GO:0000026">
    <property type="term" value="F:alpha-1,2-mannosyltransferase activity"/>
    <property type="evidence" value="ECO:0007669"/>
    <property type="project" value="TreeGrafter"/>
</dbReference>
<dbReference type="GO" id="GO:0006487">
    <property type="term" value="P:protein N-linked glycosylation"/>
    <property type="evidence" value="ECO:0007669"/>
    <property type="project" value="TreeGrafter"/>
</dbReference>
<dbReference type="FunFam" id="3.90.550.10:FF:000051">
    <property type="entry name" value="Alpha-1,2-mannosyltransferase (Ktr4)"/>
    <property type="match status" value="1"/>
</dbReference>
<dbReference type="InterPro" id="IPR002685">
    <property type="entry name" value="Glyco_trans_15"/>
</dbReference>
<accession>A0AAD5HCG6</accession>
<dbReference type="GO" id="GO:0005794">
    <property type="term" value="C:Golgi apparatus"/>
    <property type="evidence" value="ECO:0007669"/>
    <property type="project" value="TreeGrafter"/>
</dbReference>
<comment type="similarity">
    <text evidence="1">Belongs to the glycosyltransferase 15 family.</text>
</comment>
<dbReference type="PANTHER" id="PTHR31121">
    <property type="entry name" value="ALPHA-1,2 MANNOSYLTRANSFERASE KTR1"/>
    <property type="match status" value="1"/>
</dbReference>
<reference evidence="4" key="2">
    <citation type="journal article" date="2022" name="Proc. Natl. Acad. Sci. U.S.A.">
        <title>Diploid-dominant life cycles characterize the early evolution of Fungi.</title>
        <authorList>
            <person name="Amses K.R."/>
            <person name="Simmons D.R."/>
            <person name="Longcore J.E."/>
            <person name="Mondo S.J."/>
            <person name="Seto K."/>
            <person name="Jeronimo G.H."/>
            <person name="Bonds A.E."/>
            <person name="Quandt C.A."/>
            <person name="Davis W.J."/>
            <person name="Chang Y."/>
            <person name="Federici B.A."/>
            <person name="Kuo A."/>
            <person name="LaButti K."/>
            <person name="Pangilinan J."/>
            <person name="Andreopoulos W."/>
            <person name="Tritt A."/>
            <person name="Riley R."/>
            <person name="Hundley H."/>
            <person name="Johnson J."/>
            <person name="Lipzen A."/>
            <person name="Barry K."/>
            <person name="Lang B.F."/>
            <person name="Cuomo C.A."/>
            <person name="Buchler N.E."/>
            <person name="Grigoriev I.V."/>
            <person name="Spatafora J.W."/>
            <person name="Stajich J.E."/>
            <person name="James T.Y."/>
        </authorList>
    </citation>
    <scope>NUCLEOTIDE SEQUENCE</scope>
    <source>
        <strain evidence="4">AG</strain>
    </source>
</reference>
<evidence type="ECO:0000256" key="2">
    <source>
        <dbReference type="ARBA" id="ARBA00022679"/>
    </source>
</evidence>
<dbReference type="AlphaFoldDB" id="A0AAD5HCG6"/>
<dbReference type="Proteomes" id="UP001206595">
    <property type="component" value="Unassembled WGS sequence"/>
</dbReference>
<feature type="active site" description="Nucleophile" evidence="3">
    <location>
        <position position="258"/>
    </location>
</feature>
<dbReference type="PIRSF" id="PIRSF018153">
    <property type="entry name" value="Glyco_trans_15"/>
    <property type="match status" value="1"/>
</dbReference>
<dbReference type="GO" id="GO:0016020">
    <property type="term" value="C:membrane"/>
    <property type="evidence" value="ECO:0007669"/>
    <property type="project" value="InterPro"/>
</dbReference>
<name>A0AAD5HCG6_UMBRA</name>
<dbReference type="Gene3D" id="3.90.550.10">
    <property type="entry name" value="Spore Coat Polysaccharide Biosynthesis Protein SpsA, Chain A"/>
    <property type="match status" value="1"/>
</dbReference>
<dbReference type="RefSeq" id="XP_051442535.1">
    <property type="nucleotide sequence ID" value="XM_051584808.1"/>
</dbReference>